<feature type="transmembrane region" description="Helical" evidence="4">
    <location>
        <begin position="236"/>
        <end position="259"/>
    </location>
</feature>
<dbReference type="PROSITE" id="PS50111">
    <property type="entry name" value="CHEMOTAXIS_TRANSDUC_2"/>
    <property type="match status" value="1"/>
</dbReference>
<evidence type="ECO:0000256" key="4">
    <source>
        <dbReference type="SAM" id="Phobius"/>
    </source>
</evidence>
<keyword evidence="4" id="KW-0472">Membrane</keyword>
<proteinExistence type="predicted"/>
<comment type="caution">
    <text evidence="6">The sequence shown here is derived from an EMBL/GenBank/DDBJ whole genome shotgun (WGS) entry which is preliminary data.</text>
</comment>
<evidence type="ECO:0000259" key="5">
    <source>
        <dbReference type="PROSITE" id="PS50111"/>
    </source>
</evidence>
<dbReference type="Pfam" id="PF00015">
    <property type="entry name" value="MCPsignal"/>
    <property type="match status" value="1"/>
</dbReference>
<dbReference type="EMBL" id="NXLT01000001">
    <property type="protein sequence ID" value="RDU68567.1"/>
    <property type="molecule type" value="Genomic_DNA"/>
</dbReference>
<organism evidence="6 7">
    <name type="scientific">Helicobacter equorum</name>
    <dbReference type="NCBI Taxonomy" id="361872"/>
    <lineage>
        <taxon>Bacteria</taxon>
        <taxon>Pseudomonadati</taxon>
        <taxon>Campylobacterota</taxon>
        <taxon>Epsilonproteobacteria</taxon>
        <taxon>Campylobacterales</taxon>
        <taxon>Helicobacteraceae</taxon>
        <taxon>Helicobacter</taxon>
    </lineage>
</organism>
<dbReference type="Gene3D" id="1.10.287.950">
    <property type="entry name" value="Methyl-accepting chemotaxis protein"/>
    <property type="match status" value="1"/>
</dbReference>
<evidence type="ECO:0000313" key="6">
    <source>
        <dbReference type="EMBL" id="RDU68567.1"/>
    </source>
</evidence>
<keyword evidence="3" id="KW-0175">Coiled coil</keyword>
<dbReference type="InterPro" id="IPR004089">
    <property type="entry name" value="MCPsignal_dom"/>
</dbReference>
<feature type="coiled-coil region" evidence="3">
    <location>
        <begin position="460"/>
        <end position="494"/>
    </location>
</feature>
<dbReference type="SMART" id="SM00283">
    <property type="entry name" value="MA"/>
    <property type="match status" value="1"/>
</dbReference>
<feature type="domain" description="Methyl-accepting transducer" evidence="5">
    <location>
        <begin position="319"/>
        <end position="555"/>
    </location>
</feature>
<dbReference type="SUPFAM" id="SSF58104">
    <property type="entry name" value="Methyl-accepting chemotaxis protein (MCP) signaling domain"/>
    <property type="match status" value="1"/>
</dbReference>
<feature type="transmembrane region" description="Helical" evidence="4">
    <location>
        <begin position="21"/>
        <end position="43"/>
    </location>
</feature>
<dbReference type="PANTHER" id="PTHR32089">
    <property type="entry name" value="METHYL-ACCEPTING CHEMOTAXIS PROTEIN MCPB"/>
    <property type="match status" value="1"/>
</dbReference>
<evidence type="ECO:0000256" key="1">
    <source>
        <dbReference type="ARBA" id="ARBA00023224"/>
    </source>
</evidence>
<name>A0A3D8ITD7_9HELI</name>
<dbReference type="Proteomes" id="UP000256514">
    <property type="component" value="Unassembled WGS sequence"/>
</dbReference>
<evidence type="ECO:0000256" key="2">
    <source>
        <dbReference type="PROSITE-ProRule" id="PRU00284"/>
    </source>
</evidence>
<evidence type="ECO:0000256" key="3">
    <source>
        <dbReference type="SAM" id="Coils"/>
    </source>
</evidence>
<reference evidence="6 7" key="1">
    <citation type="submission" date="2018-04" db="EMBL/GenBank/DDBJ databases">
        <title>Novel Campyloabacter and Helicobacter Species and Strains.</title>
        <authorList>
            <person name="Mannion A.J."/>
            <person name="Shen Z."/>
            <person name="Fox J.G."/>
        </authorList>
    </citation>
    <scope>NUCLEOTIDE SEQUENCE [LARGE SCALE GENOMIC DNA]</scope>
    <source>
        <strain evidence="6 7">MIT 12-6600</strain>
    </source>
</reference>
<sequence>MQQSLLKKFSSLSLAAKLNSGLVMLSIWILLLAISFFIFKYTFSDFVESESKSMLGIHKSFEGVSTLSQNAIEQIGTLKGHIQETKDTMDEYEDLIEQFEFIGQINARLTNLLLNPSDTKNKDITLQMTKSWNESFIKNDKDLQTFYPKIATALEAKNIKDLSLQLEKHFEQIYGVLIDRTYETTKNVNKKLGVSTKNMEDIGNGLTQNSAELNSIIGDLGHINKMREFANLQSNVIFVMLFIIIIITAITMLVIFRILQTFKRDSKAVVRYLNDVSRGGEKLLAGGTLHLNRGANDELQIVGIFINSFVDKMKETIEVAGHTTQEIIELNRYIANLESNISSIVAKTEHNVSAGKDILVELDENIELASASDEKIGHSKEYLNETQEHSNALGSAMMSAAQSQGELHDKLGFLSENIQQISAISALISDIASQTNLLALNAAIEAARAGEHGRGFAVVADEVRKLAERTNKSLQEIEVKISATMQSLDEMNKTISTNSKTFETLSTQTELSKDSLHKVQDFMTDVIGNIHQQSDSSITIASHTKNIIEELNAINDLLHKSQGVINTVVDRSLKLKENDEVLSRVIQGFWVINRDVLEDQVHRAIPLLQIPTQKAKSKLSKMH</sequence>
<dbReference type="GO" id="GO:0007165">
    <property type="term" value="P:signal transduction"/>
    <property type="evidence" value="ECO:0007669"/>
    <property type="project" value="UniProtKB-KW"/>
</dbReference>
<accession>A0A3D8ITD7</accession>
<protein>
    <recommendedName>
        <fullName evidence="5">Methyl-accepting transducer domain-containing protein</fullName>
    </recommendedName>
</protein>
<dbReference type="AlphaFoldDB" id="A0A3D8ITD7"/>
<dbReference type="OrthoDB" id="5320143at2"/>
<keyword evidence="4" id="KW-1133">Transmembrane helix</keyword>
<dbReference type="GO" id="GO:0016020">
    <property type="term" value="C:membrane"/>
    <property type="evidence" value="ECO:0007669"/>
    <property type="project" value="InterPro"/>
</dbReference>
<keyword evidence="1 2" id="KW-0807">Transducer</keyword>
<keyword evidence="7" id="KW-1185">Reference proteome</keyword>
<gene>
    <name evidence="6" type="ORF">CQA54_01835</name>
</gene>
<evidence type="ECO:0000313" key="7">
    <source>
        <dbReference type="Proteomes" id="UP000256514"/>
    </source>
</evidence>
<dbReference type="PANTHER" id="PTHR32089:SF112">
    <property type="entry name" value="LYSOZYME-LIKE PROTEIN-RELATED"/>
    <property type="match status" value="1"/>
</dbReference>
<keyword evidence="4" id="KW-0812">Transmembrane</keyword>